<dbReference type="EMBL" id="JAAGLQ010000648">
    <property type="protein sequence ID" value="NEA19820.1"/>
    <property type="molecule type" value="Genomic_DNA"/>
</dbReference>
<dbReference type="Gene3D" id="1.10.10.10">
    <property type="entry name" value="Winged helix-like DNA-binding domain superfamily/Winged helix DNA-binding domain"/>
    <property type="match status" value="1"/>
</dbReference>
<dbReference type="PANTHER" id="PTHR44846">
    <property type="entry name" value="MANNOSYL-D-GLYCERATE TRANSPORT/METABOLISM SYSTEM REPRESSOR MNGR-RELATED"/>
    <property type="match status" value="1"/>
</dbReference>
<dbReference type="PANTHER" id="PTHR44846:SF17">
    <property type="entry name" value="GNTR-FAMILY TRANSCRIPTIONAL REGULATOR"/>
    <property type="match status" value="1"/>
</dbReference>
<dbReference type="InterPro" id="IPR011663">
    <property type="entry name" value="UTRA"/>
</dbReference>
<dbReference type="GO" id="GO:0003677">
    <property type="term" value="F:DNA binding"/>
    <property type="evidence" value="ECO:0007669"/>
    <property type="project" value="UniProtKB-KW"/>
</dbReference>
<dbReference type="InterPro" id="IPR028978">
    <property type="entry name" value="Chorismate_lyase_/UTRA_dom_sf"/>
</dbReference>
<comment type="caution">
    <text evidence="5">The sequence shown here is derived from an EMBL/GenBank/DDBJ whole genome shotgun (WGS) entry which is preliminary data.</text>
</comment>
<dbReference type="InterPro" id="IPR036388">
    <property type="entry name" value="WH-like_DNA-bd_sf"/>
</dbReference>
<dbReference type="SUPFAM" id="SSF64288">
    <property type="entry name" value="Chorismate lyase-like"/>
    <property type="match status" value="1"/>
</dbReference>
<keyword evidence="2" id="KW-0238">DNA-binding</keyword>
<dbReference type="InterPro" id="IPR050679">
    <property type="entry name" value="Bact_HTH_transcr_reg"/>
</dbReference>
<proteinExistence type="predicted"/>
<evidence type="ECO:0000259" key="4">
    <source>
        <dbReference type="PROSITE" id="PS50949"/>
    </source>
</evidence>
<evidence type="ECO:0000256" key="2">
    <source>
        <dbReference type="ARBA" id="ARBA00023125"/>
    </source>
</evidence>
<organism evidence="5 6">
    <name type="scientific">Streptomyces halstedii</name>
    <dbReference type="NCBI Taxonomy" id="1944"/>
    <lineage>
        <taxon>Bacteria</taxon>
        <taxon>Bacillati</taxon>
        <taxon>Actinomycetota</taxon>
        <taxon>Actinomycetes</taxon>
        <taxon>Kitasatosporales</taxon>
        <taxon>Streptomycetaceae</taxon>
        <taxon>Streptomyces</taxon>
    </lineage>
</organism>
<dbReference type="InterPro" id="IPR000524">
    <property type="entry name" value="Tscrpt_reg_HTH_GntR"/>
</dbReference>
<evidence type="ECO:0000256" key="3">
    <source>
        <dbReference type="ARBA" id="ARBA00023163"/>
    </source>
</evidence>
<gene>
    <name evidence="5" type="ORF">G3I29_31085</name>
</gene>
<evidence type="ECO:0000313" key="5">
    <source>
        <dbReference type="EMBL" id="NEA19820.1"/>
    </source>
</evidence>
<keyword evidence="3" id="KW-0804">Transcription</keyword>
<accession>A0A6N9U7K8</accession>
<name>A0A6N9U7K8_STRHA</name>
<dbReference type="GO" id="GO:0003700">
    <property type="term" value="F:DNA-binding transcription factor activity"/>
    <property type="evidence" value="ECO:0007669"/>
    <property type="project" value="InterPro"/>
</dbReference>
<dbReference type="Gene3D" id="3.40.1410.10">
    <property type="entry name" value="Chorismate lyase-like"/>
    <property type="match status" value="1"/>
</dbReference>
<evidence type="ECO:0000256" key="1">
    <source>
        <dbReference type="ARBA" id="ARBA00023015"/>
    </source>
</evidence>
<dbReference type="RefSeq" id="WP_164349363.1">
    <property type="nucleotide sequence ID" value="NZ_JAAGLQ010000648.1"/>
</dbReference>
<keyword evidence="1" id="KW-0805">Transcription regulation</keyword>
<sequence length="247" mass="26079">MATPKYQQIADILRAAILAGTYGPGDRLPGENDLMTQHAVARMTVRQALGVLTAEGLAEPRKGAGVFVRARPKRIRRRAGARLARSVWGGGDSVWSADLDGRPLAVDRIDVGEEFARPDVAGLLGIATGDPVCVRRRRYLVDGSPVMWATSYLSAALVEGSLVTSAGTGPGGVYARLADLGHAPVHARETVQARAAAPDERALLGLSGAAVVVLVRRTVATAEGTVVEVADMVMDADVYLLEYDIPM</sequence>
<dbReference type="Pfam" id="PF00392">
    <property type="entry name" value="GntR"/>
    <property type="match status" value="1"/>
</dbReference>
<evidence type="ECO:0000313" key="6">
    <source>
        <dbReference type="Proteomes" id="UP000471293"/>
    </source>
</evidence>
<dbReference type="PRINTS" id="PR00035">
    <property type="entry name" value="HTHGNTR"/>
</dbReference>
<feature type="domain" description="HTH gntR-type" evidence="4">
    <location>
        <begin position="3"/>
        <end position="71"/>
    </location>
</feature>
<dbReference type="GO" id="GO:0045892">
    <property type="term" value="P:negative regulation of DNA-templated transcription"/>
    <property type="evidence" value="ECO:0007669"/>
    <property type="project" value="TreeGrafter"/>
</dbReference>
<dbReference type="SMART" id="SM00345">
    <property type="entry name" value="HTH_GNTR"/>
    <property type="match status" value="1"/>
</dbReference>
<dbReference type="CDD" id="cd07377">
    <property type="entry name" value="WHTH_GntR"/>
    <property type="match status" value="1"/>
</dbReference>
<protein>
    <submittedName>
        <fullName evidence="5">GntR family transcriptional regulator</fullName>
    </submittedName>
</protein>
<dbReference type="SMART" id="SM00866">
    <property type="entry name" value="UTRA"/>
    <property type="match status" value="1"/>
</dbReference>
<dbReference type="SUPFAM" id="SSF46785">
    <property type="entry name" value="Winged helix' DNA-binding domain"/>
    <property type="match status" value="1"/>
</dbReference>
<dbReference type="Pfam" id="PF07702">
    <property type="entry name" value="UTRA"/>
    <property type="match status" value="1"/>
</dbReference>
<dbReference type="Proteomes" id="UP000471293">
    <property type="component" value="Unassembled WGS sequence"/>
</dbReference>
<reference evidence="5 6" key="1">
    <citation type="submission" date="2020-01" db="EMBL/GenBank/DDBJ databases">
        <title>Insect and environment-associated Actinomycetes.</title>
        <authorList>
            <person name="Currrie C."/>
            <person name="Chevrette M."/>
            <person name="Carlson C."/>
            <person name="Stubbendieck R."/>
            <person name="Wendt-Pienkowski E."/>
        </authorList>
    </citation>
    <scope>NUCLEOTIDE SEQUENCE [LARGE SCALE GENOMIC DNA]</scope>
    <source>
        <strain evidence="5 6">SID11342</strain>
    </source>
</reference>
<dbReference type="PROSITE" id="PS50949">
    <property type="entry name" value="HTH_GNTR"/>
    <property type="match status" value="1"/>
</dbReference>
<dbReference type="AlphaFoldDB" id="A0A6N9U7K8"/>
<dbReference type="InterPro" id="IPR036390">
    <property type="entry name" value="WH_DNA-bd_sf"/>
</dbReference>